<keyword evidence="2" id="KW-1133">Transmembrane helix</keyword>
<dbReference type="Proteomes" id="UP000663851">
    <property type="component" value="Unassembled WGS sequence"/>
</dbReference>
<dbReference type="EMBL" id="CAJOBR010005945">
    <property type="protein sequence ID" value="CAF4832432.1"/>
    <property type="molecule type" value="Genomic_DNA"/>
</dbReference>
<dbReference type="Proteomes" id="UP000663838">
    <property type="component" value="Unassembled WGS sequence"/>
</dbReference>
<dbReference type="Proteomes" id="UP000663848">
    <property type="component" value="Unassembled WGS sequence"/>
</dbReference>
<gene>
    <name evidence="3" type="ORF">HFQ381_LOCUS29482</name>
    <name evidence="4" type="ORF">QYT958_LOCUS25836</name>
    <name evidence="5" type="ORF">TOA249_LOCUS30293</name>
</gene>
<feature type="transmembrane region" description="Helical" evidence="2">
    <location>
        <begin position="95"/>
        <end position="112"/>
    </location>
</feature>
<evidence type="ECO:0000313" key="5">
    <source>
        <dbReference type="EMBL" id="CAF4895058.1"/>
    </source>
</evidence>
<dbReference type="EMBL" id="CAJOBS010005170">
    <property type="protein sequence ID" value="CAF4895058.1"/>
    <property type="molecule type" value="Genomic_DNA"/>
</dbReference>
<keyword evidence="2" id="KW-0472">Membrane</keyword>
<keyword evidence="2" id="KW-0812">Transmembrane</keyword>
<dbReference type="AlphaFoldDB" id="A0A821UUE0"/>
<feature type="region of interest" description="Disordered" evidence="1">
    <location>
        <begin position="23"/>
        <end position="52"/>
    </location>
</feature>
<name>A0A821UUE0_9BILA</name>
<organism evidence="5 6">
    <name type="scientific">Rotaria socialis</name>
    <dbReference type="NCBI Taxonomy" id="392032"/>
    <lineage>
        <taxon>Eukaryota</taxon>
        <taxon>Metazoa</taxon>
        <taxon>Spiralia</taxon>
        <taxon>Gnathifera</taxon>
        <taxon>Rotifera</taxon>
        <taxon>Eurotatoria</taxon>
        <taxon>Bdelloidea</taxon>
        <taxon>Philodinida</taxon>
        <taxon>Philodinidae</taxon>
        <taxon>Rotaria</taxon>
    </lineage>
</organism>
<evidence type="ECO:0000313" key="4">
    <source>
        <dbReference type="EMBL" id="CAF4832432.1"/>
    </source>
</evidence>
<evidence type="ECO:0000313" key="3">
    <source>
        <dbReference type="EMBL" id="CAF4526979.1"/>
    </source>
</evidence>
<accession>A0A821UUE0</accession>
<evidence type="ECO:0000313" key="6">
    <source>
        <dbReference type="Proteomes" id="UP000663838"/>
    </source>
</evidence>
<reference evidence="5" key="1">
    <citation type="submission" date="2021-02" db="EMBL/GenBank/DDBJ databases">
        <authorList>
            <person name="Nowell W R."/>
        </authorList>
    </citation>
    <scope>NUCLEOTIDE SEQUENCE</scope>
</reference>
<comment type="caution">
    <text evidence="5">The sequence shown here is derived from an EMBL/GenBank/DDBJ whole genome shotgun (WGS) entry which is preliminary data.</text>
</comment>
<sequence>MAAAEPNEIPLLVAVNGIASSTSSETESQPSIIPATPPNSNASSSPNTNNNNTMQVITEELKELNKKLDTLNTRMIATNDLMIIMNDKLTSAQRVMLGFMVVSSAATIIVALKNIRTLMKYPPVISSSPKEFLFYTK</sequence>
<evidence type="ECO:0000256" key="2">
    <source>
        <dbReference type="SAM" id="Phobius"/>
    </source>
</evidence>
<proteinExistence type="predicted"/>
<evidence type="ECO:0000256" key="1">
    <source>
        <dbReference type="SAM" id="MobiDB-lite"/>
    </source>
</evidence>
<protein>
    <submittedName>
        <fullName evidence="5">Uncharacterized protein</fullName>
    </submittedName>
</protein>
<dbReference type="EMBL" id="CAJOBO010004671">
    <property type="protein sequence ID" value="CAF4526979.1"/>
    <property type="molecule type" value="Genomic_DNA"/>
</dbReference>